<evidence type="ECO:0000256" key="9">
    <source>
        <dbReference type="ARBA" id="ARBA00031981"/>
    </source>
</evidence>
<keyword evidence="5" id="KW-0010">Activator</keyword>
<comment type="similarity">
    <text evidence="2">Belongs to the Mediator complex subunit 30 family.</text>
</comment>
<reference evidence="11 12" key="1">
    <citation type="submission" date="2024-02" db="EMBL/GenBank/DDBJ databases">
        <authorList>
            <person name="Daric V."/>
            <person name="Darras S."/>
        </authorList>
    </citation>
    <scope>NUCLEOTIDE SEQUENCE [LARGE SCALE GENOMIC DNA]</scope>
</reference>
<evidence type="ECO:0000256" key="2">
    <source>
        <dbReference type="ARBA" id="ARBA00010606"/>
    </source>
</evidence>
<dbReference type="PANTHER" id="PTHR31705:SF4">
    <property type="entry name" value="MEDIATOR OF RNA POLYMERASE II TRANSCRIPTION SUBUNIT 30"/>
    <property type="match status" value="1"/>
</dbReference>
<evidence type="ECO:0000256" key="10">
    <source>
        <dbReference type="SAM" id="MobiDB-lite"/>
    </source>
</evidence>
<gene>
    <name evidence="11" type="ORF">CVLEPA_LOCUS23890</name>
</gene>
<name>A0ABP0GHY8_CLALP</name>
<evidence type="ECO:0000256" key="4">
    <source>
        <dbReference type="ARBA" id="ARBA00023015"/>
    </source>
</evidence>
<evidence type="ECO:0000256" key="7">
    <source>
        <dbReference type="ARBA" id="ARBA00023242"/>
    </source>
</evidence>
<feature type="region of interest" description="Disordered" evidence="10">
    <location>
        <begin position="95"/>
        <end position="124"/>
    </location>
</feature>
<proteinExistence type="inferred from homology"/>
<comment type="caution">
    <text evidence="11">The sequence shown here is derived from an EMBL/GenBank/DDBJ whole genome shotgun (WGS) entry which is preliminary data.</text>
</comment>
<keyword evidence="6" id="KW-0804">Transcription</keyword>
<dbReference type="InterPro" id="IPR021019">
    <property type="entry name" value="Mediator_Med30_met"/>
</dbReference>
<evidence type="ECO:0000313" key="11">
    <source>
        <dbReference type="EMBL" id="CAK8691322.1"/>
    </source>
</evidence>
<organism evidence="11 12">
    <name type="scientific">Clavelina lepadiformis</name>
    <name type="common">Light-bulb sea squirt</name>
    <name type="synonym">Ascidia lepadiformis</name>
    <dbReference type="NCBI Taxonomy" id="159417"/>
    <lineage>
        <taxon>Eukaryota</taxon>
        <taxon>Metazoa</taxon>
        <taxon>Chordata</taxon>
        <taxon>Tunicata</taxon>
        <taxon>Ascidiacea</taxon>
        <taxon>Aplousobranchia</taxon>
        <taxon>Clavelinidae</taxon>
        <taxon>Clavelina</taxon>
    </lineage>
</organism>
<keyword evidence="12" id="KW-1185">Reference proteome</keyword>
<dbReference type="PANTHER" id="PTHR31705">
    <property type="entry name" value="MEDIATOR OF RNA POLYMERASE II TRANSCRIPTION SUBUNIT 30"/>
    <property type="match status" value="1"/>
</dbReference>
<evidence type="ECO:0000256" key="1">
    <source>
        <dbReference type="ARBA" id="ARBA00004123"/>
    </source>
</evidence>
<comment type="subcellular location">
    <subcellularLocation>
        <location evidence="1">Nucleus</location>
    </subcellularLocation>
</comment>
<sequence length="124" mass="13830">MSAEENKPKITPLGLCQAGQDTVQEITQKTHEMFQALKLTQLPNGTVTGTRNAQDRIMKLKDLLAKMDPLFKRLRVIYTECQKHTSDLEQYKGNLVPLMSNSGNGGSDKENPPKSAREQVICLS</sequence>
<accession>A0ABP0GHY8</accession>
<evidence type="ECO:0000313" key="12">
    <source>
        <dbReference type="Proteomes" id="UP001642483"/>
    </source>
</evidence>
<evidence type="ECO:0000256" key="6">
    <source>
        <dbReference type="ARBA" id="ARBA00023163"/>
    </source>
</evidence>
<dbReference type="Pfam" id="PF11315">
    <property type="entry name" value="Med30"/>
    <property type="match status" value="1"/>
</dbReference>
<dbReference type="EMBL" id="CAWYQH010000119">
    <property type="protein sequence ID" value="CAK8691322.1"/>
    <property type="molecule type" value="Genomic_DNA"/>
</dbReference>
<dbReference type="Proteomes" id="UP001642483">
    <property type="component" value="Unassembled WGS sequence"/>
</dbReference>
<evidence type="ECO:0000256" key="3">
    <source>
        <dbReference type="ARBA" id="ARBA00019664"/>
    </source>
</evidence>
<evidence type="ECO:0000256" key="5">
    <source>
        <dbReference type="ARBA" id="ARBA00023159"/>
    </source>
</evidence>
<comment type="function">
    <text evidence="8">Component of the Mediator complex, a coactivator involved in the regulated transcription of nearly all RNA polymerase II-dependent genes. Mediator functions as a bridge to convey information from gene-specific regulatory proteins to the basal RNA polymerase II transcription machinery. Mediator is recruited to promoters by direct interactions with regulatory proteins and serves as a scaffold for the assembly of a functional preinitiation complex with RNA polymerase II and the general transcription factors.</text>
</comment>
<keyword evidence="7" id="KW-0539">Nucleus</keyword>
<keyword evidence="4" id="KW-0805">Transcription regulation</keyword>
<protein>
    <recommendedName>
        <fullName evidence="3">Mediator of RNA polymerase II transcription subunit 30</fullName>
    </recommendedName>
    <alternativeName>
        <fullName evidence="9">Mediator complex subunit 30</fullName>
    </alternativeName>
</protein>
<feature type="compositionally biased region" description="Basic and acidic residues" evidence="10">
    <location>
        <begin position="107"/>
        <end position="117"/>
    </location>
</feature>
<evidence type="ECO:0000256" key="8">
    <source>
        <dbReference type="ARBA" id="ARBA00025687"/>
    </source>
</evidence>